<evidence type="ECO:0000313" key="1">
    <source>
        <dbReference type="EMBL" id="SDK71043.1"/>
    </source>
</evidence>
<reference evidence="2" key="1">
    <citation type="submission" date="2016-10" db="EMBL/GenBank/DDBJ databases">
        <authorList>
            <person name="Varghese N."/>
            <person name="Submissions S."/>
        </authorList>
    </citation>
    <scope>NUCLEOTIDE SEQUENCE [LARGE SCALE GENOMIC DNA]</scope>
    <source>
        <strain evidence="2">CGMCC 1.11022</strain>
    </source>
</reference>
<dbReference type="EMBL" id="FNEE01000019">
    <property type="protein sequence ID" value="SDK71043.1"/>
    <property type="molecule type" value="Genomic_DNA"/>
</dbReference>
<organism evidence="1 2">
    <name type="scientific">Mesorhizobium muleiense</name>
    <dbReference type="NCBI Taxonomy" id="1004279"/>
    <lineage>
        <taxon>Bacteria</taxon>
        <taxon>Pseudomonadati</taxon>
        <taxon>Pseudomonadota</taxon>
        <taxon>Alphaproteobacteria</taxon>
        <taxon>Hyphomicrobiales</taxon>
        <taxon>Phyllobacteriaceae</taxon>
        <taxon>Mesorhizobium</taxon>
    </lineage>
</organism>
<name>A0A1G9E4L8_9HYPH</name>
<dbReference type="Proteomes" id="UP000198894">
    <property type="component" value="Unassembled WGS sequence"/>
</dbReference>
<protein>
    <submittedName>
        <fullName evidence="1">Uncharacterized protein</fullName>
    </submittedName>
</protein>
<gene>
    <name evidence="1" type="ORF">SAMN05428953_11957</name>
</gene>
<sequence>MRIALAVTTVRDASEPGLTHCIVGRFFISLGASPACWRPFHSRFQLSEGGAAPAKGNAEVGAQLAIARSMIRAGRPL</sequence>
<accession>A0A1G9E4L8</accession>
<dbReference type="AlphaFoldDB" id="A0A1G9E4L8"/>
<evidence type="ECO:0000313" key="2">
    <source>
        <dbReference type="Proteomes" id="UP000198894"/>
    </source>
</evidence>
<proteinExistence type="predicted"/>
<keyword evidence="2" id="KW-1185">Reference proteome</keyword>